<reference evidence="1" key="1">
    <citation type="submission" date="2015-06" db="UniProtKB">
        <authorList>
            <consortium name="EnsemblPlants"/>
        </authorList>
    </citation>
    <scope>IDENTIFICATION</scope>
</reference>
<name>M8B8G2_AEGTA</name>
<proteinExistence type="predicted"/>
<dbReference type="EnsemblPlants" id="EMT09930">
    <property type="protein sequence ID" value="EMT09930"/>
    <property type="gene ID" value="F775_43531"/>
</dbReference>
<dbReference type="AlphaFoldDB" id="M8B8G2"/>
<protein>
    <submittedName>
        <fullName evidence="1">Uncharacterized protein</fullName>
    </submittedName>
</protein>
<organism evidence="1">
    <name type="scientific">Aegilops tauschii</name>
    <name type="common">Tausch's goatgrass</name>
    <name type="synonym">Aegilops squarrosa</name>
    <dbReference type="NCBI Taxonomy" id="37682"/>
    <lineage>
        <taxon>Eukaryota</taxon>
        <taxon>Viridiplantae</taxon>
        <taxon>Streptophyta</taxon>
        <taxon>Embryophyta</taxon>
        <taxon>Tracheophyta</taxon>
        <taxon>Spermatophyta</taxon>
        <taxon>Magnoliopsida</taxon>
        <taxon>Liliopsida</taxon>
        <taxon>Poales</taxon>
        <taxon>Poaceae</taxon>
        <taxon>BOP clade</taxon>
        <taxon>Pooideae</taxon>
        <taxon>Triticodae</taxon>
        <taxon>Triticeae</taxon>
        <taxon>Triticinae</taxon>
        <taxon>Aegilops</taxon>
    </lineage>
</organism>
<evidence type="ECO:0000313" key="1">
    <source>
        <dbReference type="EnsemblPlants" id="EMT09930"/>
    </source>
</evidence>
<accession>M8B8G2</accession>
<sequence length="56" mass="6085">MAVSLWRAMDKFWSIPDVGKARLSVMPVPVEVWDGVCEMGGGFVQDGEVGEEEAEG</sequence>